<dbReference type="GO" id="GO:0007165">
    <property type="term" value="P:signal transduction"/>
    <property type="evidence" value="ECO:0007669"/>
    <property type="project" value="InterPro"/>
</dbReference>
<feature type="domain" description="CheW-like" evidence="1">
    <location>
        <begin position="22"/>
        <end position="162"/>
    </location>
</feature>
<dbReference type="AlphaFoldDB" id="A7NRN4"/>
<name>A7NRN4_ROSCS</name>
<dbReference type="InterPro" id="IPR002545">
    <property type="entry name" value="CheW-lke_dom"/>
</dbReference>
<dbReference type="EMBL" id="CP000804">
    <property type="protein sequence ID" value="ABU60230.1"/>
    <property type="molecule type" value="Genomic_DNA"/>
</dbReference>
<evidence type="ECO:0000313" key="3">
    <source>
        <dbReference type="Proteomes" id="UP000000263"/>
    </source>
</evidence>
<dbReference type="PROSITE" id="PS50851">
    <property type="entry name" value="CHEW"/>
    <property type="match status" value="1"/>
</dbReference>
<dbReference type="GO" id="GO:0005829">
    <property type="term" value="C:cytosol"/>
    <property type="evidence" value="ECO:0007669"/>
    <property type="project" value="TreeGrafter"/>
</dbReference>
<dbReference type="GO" id="GO:0006935">
    <property type="term" value="P:chemotaxis"/>
    <property type="evidence" value="ECO:0007669"/>
    <property type="project" value="InterPro"/>
</dbReference>
<evidence type="ECO:0000259" key="1">
    <source>
        <dbReference type="PROSITE" id="PS50851"/>
    </source>
</evidence>
<proteinExistence type="predicted"/>
<dbReference type="Pfam" id="PF01584">
    <property type="entry name" value="CheW"/>
    <property type="match status" value="1"/>
</dbReference>
<dbReference type="PANTHER" id="PTHR22617:SF23">
    <property type="entry name" value="CHEMOTAXIS PROTEIN CHEW"/>
    <property type="match status" value="1"/>
</dbReference>
<dbReference type="PANTHER" id="PTHR22617">
    <property type="entry name" value="CHEMOTAXIS SENSOR HISTIDINE KINASE-RELATED"/>
    <property type="match status" value="1"/>
</dbReference>
<dbReference type="eggNOG" id="COG0835">
    <property type="taxonomic scope" value="Bacteria"/>
</dbReference>
<dbReference type="SMART" id="SM00260">
    <property type="entry name" value="CheW"/>
    <property type="match status" value="1"/>
</dbReference>
<evidence type="ECO:0000313" key="2">
    <source>
        <dbReference type="EMBL" id="ABU60230.1"/>
    </source>
</evidence>
<protein>
    <submittedName>
        <fullName evidence="2">CheW protein</fullName>
    </submittedName>
</protein>
<gene>
    <name evidence="2" type="ordered locus">Rcas_4203</name>
</gene>
<keyword evidence="3" id="KW-1185">Reference proteome</keyword>
<reference evidence="2 3" key="1">
    <citation type="submission" date="2007-08" db="EMBL/GenBank/DDBJ databases">
        <title>Complete sequence of Roseiflexus castenholzii DSM 13941.</title>
        <authorList>
            <consortium name="US DOE Joint Genome Institute"/>
            <person name="Copeland A."/>
            <person name="Lucas S."/>
            <person name="Lapidus A."/>
            <person name="Barry K."/>
            <person name="Glavina del Rio T."/>
            <person name="Dalin E."/>
            <person name="Tice H."/>
            <person name="Pitluck S."/>
            <person name="Thompson L.S."/>
            <person name="Brettin T."/>
            <person name="Bruce D."/>
            <person name="Detter J.C."/>
            <person name="Han C."/>
            <person name="Tapia R."/>
            <person name="Schmutz J."/>
            <person name="Larimer F."/>
            <person name="Land M."/>
            <person name="Hauser L."/>
            <person name="Kyrpides N."/>
            <person name="Mikhailova N."/>
            <person name="Bryant D.A."/>
            <person name="Hanada S."/>
            <person name="Tsukatani Y."/>
            <person name="Richardson P."/>
        </authorList>
    </citation>
    <scope>NUCLEOTIDE SEQUENCE [LARGE SCALE GENOMIC DNA]</scope>
    <source>
        <strain evidence="3">DSM 13941 / HLO8</strain>
    </source>
</reference>
<dbReference type="Gene3D" id="2.30.30.40">
    <property type="entry name" value="SH3 Domains"/>
    <property type="match status" value="1"/>
</dbReference>
<dbReference type="InterPro" id="IPR039315">
    <property type="entry name" value="CheW"/>
</dbReference>
<dbReference type="InterPro" id="IPR036061">
    <property type="entry name" value="CheW-like_dom_sf"/>
</dbReference>
<dbReference type="SUPFAM" id="SSF50341">
    <property type="entry name" value="CheW-like"/>
    <property type="match status" value="1"/>
</dbReference>
<organism evidence="2 3">
    <name type="scientific">Roseiflexus castenholzii (strain DSM 13941 / HLO8)</name>
    <dbReference type="NCBI Taxonomy" id="383372"/>
    <lineage>
        <taxon>Bacteria</taxon>
        <taxon>Bacillati</taxon>
        <taxon>Chloroflexota</taxon>
        <taxon>Chloroflexia</taxon>
        <taxon>Chloroflexales</taxon>
        <taxon>Roseiflexineae</taxon>
        <taxon>Roseiflexaceae</taxon>
        <taxon>Roseiflexus</taxon>
    </lineage>
</organism>
<sequence>MRNDVPSIRTMGIQSDFAGQTDHNVLLIRLADETYALPSAHVREVGRYRAFTPVPGAPPAIPGIISQRGVILPVVDLRLVLGMPFAETTRSTRLVTVVYEDTDMALLVDAVIDLATIPAEAFGQPPTGLDPARARFLSAVAFYEDQTIALLDVVVIVAALREA</sequence>
<dbReference type="Gene3D" id="2.40.50.180">
    <property type="entry name" value="CheA-289, Domain 4"/>
    <property type="match status" value="1"/>
</dbReference>
<dbReference type="KEGG" id="rca:Rcas_4203"/>
<dbReference type="STRING" id="383372.Rcas_4203"/>
<accession>A7NRN4</accession>
<dbReference type="Proteomes" id="UP000000263">
    <property type="component" value="Chromosome"/>
</dbReference>
<dbReference type="HOGENOM" id="CLU_048995_3_4_0"/>